<dbReference type="Gene3D" id="2.60.40.10">
    <property type="entry name" value="Immunoglobulins"/>
    <property type="match status" value="1"/>
</dbReference>
<keyword evidence="2" id="KW-0378">Hydrolase</keyword>
<dbReference type="SUPFAM" id="SSF81296">
    <property type="entry name" value="E set domains"/>
    <property type="match status" value="1"/>
</dbReference>
<protein>
    <submittedName>
        <fullName evidence="2">Maltogenic alpha-amylase</fullName>
        <ecNumber evidence="2">3.2.1.133</ecNumber>
    </submittedName>
</protein>
<dbReference type="InterPro" id="IPR014756">
    <property type="entry name" value="Ig_E-set"/>
</dbReference>
<dbReference type="InterPro" id="IPR002909">
    <property type="entry name" value="IPT_dom"/>
</dbReference>
<accession>A0A7T1AME0</accession>
<dbReference type="AlphaFoldDB" id="A0A7T1AME0"/>
<name>A0A7T1AME0_ATRLM</name>
<dbReference type="EC" id="3.2.1.133" evidence="2"/>
<evidence type="ECO:0000259" key="1">
    <source>
        <dbReference type="Pfam" id="PF01833"/>
    </source>
</evidence>
<reference evidence="2 3" key="1">
    <citation type="journal article" date="2021" name="Nat. Commun.">
        <title>Isolation of a member of the candidate phylum Atribacteria reveals a unique cell membrane structure.</title>
        <authorList>
            <person name="Taiki K."/>
            <person name="Nobu M.K."/>
            <person name="Kusada H."/>
            <person name="Meng X.-Y."/>
            <person name="Hosoki N."/>
            <person name="Uematsu K."/>
            <person name="Yoshioka H."/>
            <person name="Kamagata Y."/>
            <person name="Tamaki H."/>
        </authorList>
    </citation>
    <scope>NUCLEOTIDE SEQUENCE [LARGE SCALE GENOMIC DNA]</scope>
    <source>
        <strain evidence="2 3">RT761</strain>
    </source>
</reference>
<dbReference type="EMBL" id="CP065383">
    <property type="protein sequence ID" value="QPM68533.1"/>
    <property type="molecule type" value="Genomic_DNA"/>
</dbReference>
<evidence type="ECO:0000313" key="2">
    <source>
        <dbReference type="EMBL" id="QPM68533.1"/>
    </source>
</evidence>
<proteinExistence type="predicted"/>
<keyword evidence="2" id="KW-0326">Glycosidase</keyword>
<dbReference type="InterPro" id="IPR013783">
    <property type="entry name" value="Ig-like_fold"/>
</dbReference>
<organism evidence="2 3">
    <name type="scientific">Atribacter laminatus</name>
    <dbReference type="NCBI Taxonomy" id="2847778"/>
    <lineage>
        <taxon>Bacteria</taxon>
        <taxon>Pseudomonadati</taxon>
        <taxon>Atribacterota</taxon>
        <taxon>Atribacteria</taxon>
        <taxon>Atribacterales</taxon>
        <taxon>Atribacteraceae</taxon>
        <taxon>Atribacter</taxon>
    </lineage>
</organism>
<sequence>MNLKKIFCFFILLFLVVVLLLVISGCLPQSLEPSPTPSPTTTPSIGSEPHIESMFPLSGTPGTKLTVLGSGFGTSQGSSQLIFRRWKQTSIDLNVITWSDTSITAGIPLTAEGIYQLIVLVNGVESNALEFKVFEGTNASQQTVPSCPSCGR</sequence>
<dbReference type="PROSITE" id="PS51257">
    <property type="entry name" value="PROKAR_LIPOPROTEIN"/>
    <property type="match status" value="1"/>
</dbReference>
<gene>
    <name evidence="2" type="primary">amyM_3</name>
    <name evidence="2" type="ORF">RT761_01754</name>
</gene>
<keyword evidence="3" id="KW-1185">Reference proteome</keyword>
<dbReference type="GO" id="GO:0043897">
    <property type="term" value="F:glucan 1,4-alpha-maltohydrolase activity"/>
    <property type="evidence" value="ECO:0007669"/>
    <property type="project" value="UniProtKB-EC"/>
</dbReference>
<feature type="domain" description="IPT/TIG" evidence="1">
    <location>
        <begin position="49"/>
        <end position="131"/>
    </location>
</feature>
<dbReference type="Proteomes" id="UP000594463">
    <property type="component" value="Chromosome"/>
</dbReference>
<dbReference type="RefSeq" id="WP_218111034.1">
    <property type="nucleotide sequence ID" value="NZ_CP065383.1"/>
</dbReference>
<evidence type="ECO:0000313" key="3">
    <source>
        <dbReference type="Proteomes" id="UP000594463"/>
    </source>
</evidence>
<dbReference type="Pfam" id="PF01833">
    <property type="entry name" value="TIG"/>
    <property type="match status" value="1"/>
</dbReference>
<dbReference type="KEGG" id="alam:RT761_01754"/>